<name>A0ACB8U0G1_9APHY</name>
<protein>
    <submittedName>
        <fullName evidence="1">Uncharacterized protein</fullName>
    </submittedName>
</protein>
<reference evidence="1" key="1">
    <citation type="journal article" date="2021" name="Environ. Microbiol.">
        <title>Gene family expansions and transcriptome signatures uncover fungal adaptations to wood decay.</title>
        <authorList>
            <person name="Hage H."/>
            <person name="Miyauchi S."/>
            <person name="Viragh M."/>
            <person name="Drula E."/>
            <person name="Min B."/>
            <person name="Chaduli D."/>
            <person name="Navarro D."/>
            <person name="Favel A."/>
            <person name="Norest M."/>
            <person name="Lesage-Meessen L."/>
            <person name="Balint B."/>
            <person name="Merenyi Z."/>
            <person name="de Eugenio L."/>
            <person name="Morin E."/>
            <person name="Martinez A.T."/>
            <person name="Baldrian P."/>
            <person name="Stursova M."/>
            <person name="Martinez M.J."/>
            <person name="Novotny C."/>
            <person name="Magnuson J.K."/>
            <person name="Spatafora J.W."/>
            <person name="Maurice S."/>
            <person name="Pangilinan J."/>
            <person name="Andreopoulos W."/>
            <person name="LaButti K."/>
            <person name="Hundley H."/>
            <person name="Na H."/>
            <person name="Kuo A."/>
            <person name="Barry K."/>
            <person name="Lipzen A."/>
            <person name="Henrissat B."/>
            <person name="Riley R."/>
            <person name="Ahrendt S."/>
            <person name="Nagy L.G."/>
            <person name="Grigoriev I.V."/>
            <person name="Martin F."/>
            <person name="Rosso M.N."/>
        </authorList>
    </citation>
    <scope>NUCLEOTIDE SEQUENCE</scope>
    <source>
        <strain evidence="1">CBS 384.51</strain>
    </source>
</reference>
<feature type="non-terminal residue" evidence="1">
    <location>
        <position position="214"/>
    </location>
</feature>
<gene>
    <name evidence="1" type="ORF">BDY19DRAFT_994966</name>
</gene>
<accession>A0ACB8U0G1</accession>
<evidence type="ECO:0000313" key="2">
    <source>
        <dbReference type="Proteomes" id="UP001055072"/>
    </source>
</evidence>
<evidence type="ECO:0000313" key="1">
    <source>
        <dbReference type="EMBL" id="KAI0087659.1"/>
    </source>
</evidence>
<sequence length="214" mass="23406">MARAQKNDFGGWTIDLKRTVSPGFSFSQTTLPNCRLSTDLVVVVSSMVLVKKMRVNVWRDEESCNDPVAIVFIPPGSHNSTCSVTLVCEEEDLDEYFEEPEHAEHPINPIDVDELEVVAAEHVPIRLRSLSPMSVASMPQVHGQEILRSPIPRVDNTHGLPGSMPPVLPAHDDTPQPVSPAHVYDHVPQSVMPAHGNGDSGVQIIPLQPLPPTP</sequence>
<comment type="caution">
    <text evidence="1">The sequence shown here is derived from an EMBL/GenBank/DDBJ whole genome shotgun (WGS) entry which is preliminary data.</text>
</comment>
<organism evidence="1 2">
    <name type="scientific">Irpex rosettiformis</name>
    <dbReference type="NCBI Taxonomy" id="378272"/>
    <lineage>
        <taxon>Eukaryota</taxon>
        <taxon>Fungi</taxon>
        <taxon>Dikarya</taxon>
        <taxon>Basidiomycota</taxon>
        <taxon>Agaricomycotina</taxon>
        <taxon>Agaricomycetes</taxon>
        <taxon>Polyporales</taxon>
        <taxon>Irpicaceae</taxon>
        <taxon>Irpex</taxon>
    </lineage>
</organism>
<proteinExistence type="predicted"/>
<dbReference type="Proteomes" id="UP001055072">
    <property type="component" value="Unassembled WGS sequence"/>
</dbReference>
<dbReference type="EMBL" id="MU274917">
    <property type="protein sequence ID" value="KAI0087659.1"/>
    <property type="molecule type" value="Genomic_DNA"/>
</dbReference>
<keyword evidence="2" id="KW-1185">Reference proteome</keyword>